<protein>
    <submittedName>
        <fullName evidence="5">Nbp2 protein</fullName>
    </submittedName>
</protein>
<evidence type="ECO:0000259" key="4">
    <source>
        <dbReference type="PROSITE" id="PS50002"/>
    </source>
</evidence>
<dbReference type="SUPFAM" id="SSF50044">
    <property type="entry name" value="SH3-domain"/>
    <property type="match status" value="1"/>
</dbReference>
<reference evidence="5 6" key="1">
    <citation type="journal article" date="2023" name="Elife">
        <title>Identification of key yeast species and microbe-microbe interactions impacting larval growth of Drosophila in the wild.</title>
        <authorList>
            <person name="Mure A."/>
            <person name="Sugiura Y."/>
            <person name="Maeda R."/>
            <person name="Honda K."/>
            <person name="Sakurai N."/>
            <person name="Takahashi Y."/>
            <person name="Watada M."/>
            <person name="Katoh T."/>
            <person name="Gotoh A."/>
            <person name="Gotoh Y."/>
            <person name="Taniguchi I."/>
            <person name="Nakamura K."/>
            <person name="Hayashi T."/>
            <person name="Katayama T."/>
            <person name="Uemura T."/>
            <person name="Hattori Y."/>
        </authorList>
    </citation>
    <scope>NUCLEOTIDE SEQUENCE [LARGE SCALE GENOMIC DNA]</scope>
    <source>
        <strain evidence="5 6">PK-24</strain>
    </source>
</reference>
<feature type="domain" description="SH3" evidence="4">
    <location>
        <begin position="138"/>
        <end position="199"/>
    </location>
</feature>
<organism evidence="5 6">
    <name type="scientific">Pichia kluyveri</name>
    <name type="common">Yeast</name>
    <dbReference type="NCBI Taxonomy" id="36015"/>
    <lineage>
        <taxon>Eukaryota</taxon>
        <taxon>Fungi</taxon>
        <taxon>Dikarya</taxon>
        <taxon>Ascomycota</taxon>
        <taxon>Saccharomycotina</taxon>
        <taxon>Pichiomycetes</taxon>
        <taxon>Pichiales</taxon>
        <taxon>Pichiaceae</taxon>
        <taxon>Pichia</taxon>
    </lineage>
</organism>
<dbReference type="SMART" id="SM00326">
    <property type="entry name" value="SH3"/>
    <property type="match status" value="1"/>
</dbReference>
<dbReference type="InterPro" id="IPR036028">
    <property type="entry name" value="SH3-like_dom_sf"/>
</dbReference>
<evidence type="ECO:0000256" key="3">
    <source>
        <dbReference type="SAM" id="MobiDB-lite"/>
    </source>
</evidence>
<gene>
    <name evidence="5" type="ORF">DAPK24_008070</name>
</gene>
<dbReference type="Pfam" id="PF14604">
    <property type="entry name" value="SH3_9"/>
    <property type="match status" value="1"/>
</dbReference>
<evidence type="ECO:0000313" key="5">
    <source>
        <dbReference type="EMBL" id="GMM44232.1"/>
    </source>
</evidence>
<dbReference type="Gene3D" id="2.30.30.40">
    <property type="entry name" value="SH3 Domains"/>
    <property type="match status" value="1"/>
</dbReference>
<keyword evidence="1 2" id="KW-0728">SH3 domain</keyword>
<sequence>MSILEEKVTQDMTDIDGNKSDGEGIDNTQDSQDIEFIINIKDYGYEISDPRHFGIYDDDSEEEGEEVDGVDDEEDEYYYDEEEEVDGSYGNIQHSGMFTTKHDENELGRYTDNMEQLSHSTSNVVTDDTYFAQGDGNNEILHAVALYPFVPENSNELSLVPDQLLIINYECGDGWLVAHDPETGETGLVPTEYIKMLEGESSFDQLDNATYNEFAEDAKDAHRFMPELLGNDDDEIPTDKLNNLNI</sequence>
<dbReference type="PROSITE" id="PS50002">
    <property type="entry name" value="SH3"/>
    <property type="match status" value="1"/>
</dbReference>
<dbReference type="Proteomes" id="UP001378960">
    <property type="component" value="Unassembled WGS sequence"/>
</dbReference>
<keyword evidence="6" id="KW-1185">Reference proteome</keyword>
<dbReference type="InterPro" id="IPR001452">
    <property type="entry name" value="SH3_domain"/>
</dbReference>
<evidence type="ECO:0000256" key="1">
    <source>
        <dbReference type="ARBA" id="ARBA00022443"/>
    </source>
</evidence>
<evidence type="ECO:0000313" key="6">
    <source>
        <dbReference type="Proteomes" id="UP001378960"/>
    </source>
</evidence>
<dbReference type="EMBL" id="BTGB01000001">
    <property type="protein sequence ID" value="GMM44232.1"/>
    <property type="molecule type" value="Genomic_DNA"/>
</dbReference>
<dbReference type="AlphaFoldDB" id="A0AAV5QZL0"/>
<feature type="region of interest" description="Disordered" evidence="3">
    <location>
        <begin position="1"/>
        <end position="30"/>
    </location>
</feature>
<accession>A0AAV5QZL0</accession>
<comment type="caution">
    <text evidence="5">The sequence shown here is derived from an EMBL/GenBank/DDBJ whole genome shotgun (WGS) entry which is preliminary data.</text>
</comment>
<proteinExistence type="predicted"/>
<name>A0AAV5QZL0_PICKL</name>
<evidence type="ECO:0000256" key="2">
    <source>
        <dbReference type="PROSITE-ProRule" id="PRU00192"/>
    </source>
</evidence>